<reference evidence="4 5" key="1">
    <citation type="journal article" date="2018" name="Sci. Rep.">
        <title>Genome sequence of the cauliflower mushroom Sparassis crispa (Hanabiratake) and its association with beneficial usage.</title>
        <authorList>
            <person name="Kiyama R."/>
            <person name="Furutani Y."/>
            <person name="Kawaguchi K."/>
            <person name="Nakanishi T."/>
        </authorList>
    </citation>
    <scope>NUCLEOTIDE SEQUENCE [LARGE SCALE GENOMIC DNA]</scope>
</reference>
<dbReference type="PANTHER" id="PTHR43103">
    <property type="entry name" value="NUCLEOSIDE-DIPHOSPHATE-SUGAR EPIMERASE"/>
    <property type="match status" value="1"/>
</dbReference>
<dbReference type="InterPro" id="IPR001509">
    <property type="entry name" value="Epimerase_deHydtase"/>
</dbReference>
<protein>
    <submittedName>
        <fullName evidence="4">NAD P-binding protein</fullName>
    </submittedName>
</protein>
<dbReference type="Gene3D" id="3.90.25.10">
    <property type="entry name" value="UDP-galactose 4-epimerase, domain 1"/>
    <property type="match status" value="1"/>
</dbReference>
<dbReference type="PANTHER" id="PTHR43103:SF3">
    <property type="entry name" value="ADP-L-GLYCERO-D-MANNO-HEPTOSE-6-EPIMERASE"/>
    <property type="match status" value="1"/>
</dbReference>
<accession>A0A401GXR5</accession>
<sequence length="338" mass="35748">MAQSENVVLVTGAAGWLGSLVSRALTEDPKTPDVRLILADVVEPNAPSANAIVLKTDLTDPSQVTALFQTAYGVPDTVYCLHGIMSRGSEDNFDLGLQVNVESIRSVLDAARHCGAAVGRPIKFIFTSSLAVYGGTLPDVVTPTTIATPESAYGTGKLISELLINEYTRRGYIDGRILRLPTIVVRPGAPSAATSSFLSGIIREPLHGKPSVCPIGDSLDSPALELAAWLASPTTTIRNLVRAKHVPVAAFLPHTRVVCAPGFTATVREMLAALDAVGGKEALARVNFKDDPVNRRVVSSWPARFDNTYALGLGFTGDQGGMRAVVESFAEEVKAGRA</sequence>
<proteinExistence type="predicted"/>
<comment type="caution">
    <text evidence="4">The sequence shown here is derived from an EMBL/GenBank/DDBJ whole genome shotgun (WGS) entry which is preliminary data.</text>
</comment>
<dbReference type="Proteomes" id="UP000287166">
    <property type="component" value="Unassembled WGS sequence"/>
</dbReference>
<evidence type="ECO:0000259" key="3">
    <source>
        <dbReference type="Pfam" id="PF01370"/>
    </source>
</evidence>
<evidence type="ECO:0000256" key="1">
    <source>
        <dbReference type="ARBA" id="ARBA00022857"/>
    </source>
</evidence>
<dbReference type="AlphaFoldDB" id="A0A401GXR5"/>
<dbReference type="Gene3D" id="3.40.50.720">
    <property type="entry name" value="NAD(P)-binding Rossmann-like Domain"/>
    <property type="match status" value="1"/>
</dbReference>
<dbReference type="InterPro" id="IPR036291">
    <property type="entry name" value="NAD(P)-bd_dom_sf"/>
</dbReference>
<dbReference type="EMBL" id="BFAD01000010">
    <property type="protein sequence ID" value="GBE86997.1"/>
    <property type="molecule type" value="Genomic_DNA"/>
</dbReference>
<dbReference type="InParanoid" id="A0A401GXR5"/>
<name>A0A401GXR5_9APHY</name>
<dbReference type="Pfam" id="PF01370">
    <property type="entry name" value="Epimerase"/>
    <property type="match status" value="1"/>
</dbReference>
<dbReference type="GeneID" id="38783914"/>
<dbReference type="RefSeq" id="XP_027617910.1">
    <property type="nucleotide sequence ID" value="XM_027762109.1"/>
</dbReference>
<keyword evidence="1" id="KW-0521">NADP</keyword>
<gene>
    <name evidence="4" type="ORF">SCP_1002430</name>
</gene>
<dbReference type="CDD" id="cd05238">
    <property type="entry name" value="Gne_like_SDR_e"/>
    <property type="match status" value="1"/>
</dbReference>
<dbReference type="OrthoDB" id="16464at2759"/>
<keyword evidence="5" id="KW-1185">Reference proteome</keyword>
<dbReference type="STRING" id="139825.A0A401GXR5"/>
<feature type="domain" description="NAD-dependent epimerase/dehydratase" evidence="3">
    <location>
        <begin position="8"/>
        <end position="215"/>
    </location>
</feature>
<organism evidence="4 5">
    <name type="scientific">Sparassis crispa</name>
    <dbReference type="NCBI Taxonomy" id="139825"/>
    <lineage>
        <taxon>Eukaryota</taxon>
        <taxon>Fungi</taxon>
        <taxon>Dikarya</taxon>
        <taxon>Basidiomycota</taxon>
        <taxon>Agaricomycotina</taxon>
        <taxon>Agaricomycetes</taxon>
        <taxon>Polyporales</taxon>
        <taxon>Sparassidaceae</taxon>
        <taxon>Sparassis</taxon>
    </lineage>
</organism>
<evidence type="ECO:0000313" key="4">
    <source>
        <dbReference type="EMBL" id="GBE86997.1"/>
    </source>
</evidence>
<evidence type="ECO:0000313" key="5">
    <source>
        <dbReference type="Proteomes" id="UP000287166"/>
    </source>
</evidence>
<keyword evidence="2" id="KW-0119">Carbohydrate metabolism</keyword>
<evidence type="ECO:0000256" key="2">
    <source>
        <dbReference type="ARBA" id="ARBA00023277"/>
    </source>
</evidence>
<dbReference type="SUPFAM" id="SSF51735">
    <property type="entry name" value="NAD(P)-binding Rossmann-fold domains"/>
    <property type="match status" value="1"/>
</dbReference>